<evidence type="ECO:0000256" key="2">
    <source>
        <dbReference type="ARBA" id="ARBA00006702"/>
    </source>
</evidence>
<feature type="compositionally biased region" description="Pro residues" evidence="11">
    <location>
        <begin position="33"/>
        <end position="66"/>
    </location>
</feature>
<evidence type="ECO:0000256" key="4">
    <source>
        <dbReference type="ARBA" id="ARBA00022723"/>
    </source>
</evidence>
<dbReference type="EMBL" id="SPHZ02000011">
    <property type="protein sequence ID" value="KAF0894193.1"/>
    <property type="molecule type" value="Genomic_DNA"/>
</dbReference>
<evidence type="ECO:0000256" key="10">
    <source>
        <dbReference type="ARBA" id="ARBA00048336"/>
    </source>
</evidence>
<dbReference type="GO" id="GO:0046872">
    <property type="term" value="F:metal ion binding"/>
    <property type="evidence" value="ECO:0007669"/>
    <property type="project" value="UniProtKB-KW"/>
</dbReference>
<dbReference type="SMART" id="SM00332">
    <property type="entry name" value="PP2Cc"/>
    <property type="match status" value="1"/>
</dbReference>
<keyword evidence="6" id="KW-0460">Magnesium</keyword>
<evidence type="ECO:0000256" key="1">
    <source>
        <dbReference type="ARBA" id="ARBA00001936"/>
    </source>
</evidence>
<evidence type="ECO:0000256" key="7">
    <source>
        <dbReference type="ARBA" id="ARBA00022912"/>
    </source>
</evidence>
<dbReference type="EC" id="3.1.3.16" evidence="3"/>
<dbReference type="Pfam" id="PF00481">
    <property type="entry name" value="PP2C"/>
    <property type="match status" value="1"/>
</dbReference>
<evidence type="ECO:0000256" key="8">
    <source>
        <dbReference type="ARBA" id="ARBA00023211"/>
    </source>
</evidence>
<keyword evidence="8" id="KW-0464">Manganese</keyword>
<protein>
    <recommendedName>
        <fullName evidence="3">protein-serine/threonine phosphatase</fullName>
        <ecNumber evidence="3">3.1.3.16</ecNumber>
    </recommendedName>
</protein>
<gene>
    <name evidence="13" type="ORF">E2562_035707</name>
</gene>
<comment type="catalytic activity">
    <reaction evidence="9">
        <text>O-phospho-L-seryl-[protein] + H2O = L-seryl-[protein] + phosphate</text>
        <dbReference type="Rhea" id="RHEA:20629"/>
        <dbReference type="Rhea" id="RHEA-COMP:9863"/>
        <dbReference type="Rhea" id="RHEA-COMP:11604"/>
        <dbReference type="ChEBI" id="CHEBI:15377"/>
        <dbReference type="ChEBI" id="CHEBI:29999"/>
        <dbReference type="ChEBI" id="CHEBI:43474"/>
        <dbReference type="ChEBI" id="CHEBI:83421"/>
        <dbReference type="EC" id="3.1.3.16"/>
    </reaction>
</comment>
<feature type="compositionally biased region" description="Low complexity" evidence="11">
    <location>
        <begin position="67"/>
        <end position="76"/>
    </location>
</feature>
<reference evidence="13 14" key="1">
    <citation type="submission" date="2019-11" db="EMBL/GenBank/DDBJ databases">
        <title>Whole genome sequence of Oryza granulata.</title>
        <authorList>
            <person name="Li W."/>
        </authorList>
    </citation>
    <scope>NUCLEOTIDE SEQUENCE [LARGE SCALE GENOMIC DNA]</scope>
    <source>
        <strain evidence="14">cv. Menghai</strain>
        <tissue evidence="13">Leaf</tissue>
    </source>
</reference>
<comment type="caution">
    <text evidence="13">The sequence shown here is derived from an EMBL/GenBank/DDBJ whole genome shotgun (WGS) entry which is preliminary data.</text>
</comment>
<accession>A0A6G1C3P8</accession>
<dbReference type="GO" id="GO:0004722">
    <property type="term" value="F:protein serine/threonine phosphatase activity"/>
    <property type="evidence" value="ECO:0007669"/>
    <property type="project" value="UniProtKB-EC"/>
</dbReference>
<dbReference type="SUPFAM" id="SSF81606">
    <property type="entry name" value="PP2C-like"/>
    <property type="match status" value="1"/>
</dbReference>
<evidence type="ECO:0000256" key="3">
    <source>
        <dbReference type="ARBA" id="ARBA00013081"/>
    </source>
</evidence>
<keyword evidence="5" id="KW-0378">Hydrolase</keyword>
<evidence type="ECO:0000313" key="13">
    <source>
        <dbReference type="EMBL" id="KAF0894193.1"/>
    </source>
</evidence>
<keyword evidence="7" id="KW-0904">Protein phosphatase</keyword>
<keyword evidence="14" id="KW-1185">Reference proteome</keyword>
<dbReference type="InterPro" id="IPR015655">
    <property type="entry name" value="PP2C"/>
</dbReference>
<dbReference type="CDD" id="cd00143">
    <property type="entry name" value="PP2Cc"/>
    <property type="match status" value="1"/>
</dbReference>
<feature type="domain" description="PPM-type phosphatase" evidence="12">
    <location>
        <begin position="131"/>
        <end position="382"/>
    </location>
</feature>
<dbReference type="InterPro" id="IPR036457">
    <property type="entry name" value="PPM-type-like_dom_sf"/>
</dbReference>
<dbReference type="AlphaFoldDB" id="A0A6G1C3P8"/>
<dbReference type="OrthoDB" id="420076at2759"/>
<evidence type="ECO:0000256" key="5">
    <source>
        <dbReference type="ARBA" id="ARBA00022801"/>
    </source>
</evidence>
<dbReference type="PROSITE" id="PS51746">
    <property type="entry name" value="PPM_2"/>
    <property type="match status" value="1"/>
</dbReference>
<dbReference type="PANTHER" id="PTHR13832:SF803">
    <property type="entry name" value="PROTEIN PHOSPHATASE 1G"/>
    <property type="match status" value="1"/>
</dbReference>
<dbReference type="PROSITE" id="PS51257">
    <property type="entry name" value="PROKAR_LIPOPROTEIN"/>
    <property type="match status" value="1"/>
</dbReference>
<sequence>MRDHSLNRSNPFLLQPPAAAACVPSGRRLLPLWPTPPAPPPAASPPASPPAASPPAPPPAPTPPASPSAAAACSPSGRLAASPPTDAACSPSGCAAACFPFGSRRLLPLRPTSPTPPPPPVHRAERGCRGGCSVGPACAPPSAAAHSACSPSAAAACSPSAAAACSPSGRRRLLSPPPPLRSLELAQESMGMDLGEIGREAAVPKRPFEVWEGAREGISVAFAGMDKLKAVQLTETHSLENPLEYQKLLADHPNESSVVMGNRIKGKLKVTRAFGVGYLKQKKFNDALMGILRVRNLHSPPYVYTNPHTVSHKVTEDDLFVVLGSDGLFDFFSNDEVVQLVYQFMHDNPIGDPAKYLIEQLLLKAAKEAGIVRNILLVLYFIIKI</sequence>
<evidence type="ECO:0000313" key="14">
    <source>
        <dbReference type="Proteomes" id="UP000479710"/>
    </source>
</evidence>
<evidence type="ECO:0000256" key="11">
    <source>
        <dbReference type="SAM" id="MobiDB-lite"/>
    </source>
</evidence>
<name>A0A6G1C3P8_9ORYZ</name>
<evidence type="ECO:0000256" key="9">
    <source>
        <dbReference type="ARBA" id="ARBA00047761"/>
    </source>
</evidence>
<feature type="region of interest" description="Disordered" evidence="11">
    <location>
        <begin position="28"/>
        <end position="77"/>
    </location>
</feature>
<proteinExistence type="inferred from homology"/>
<comment type="similarity">
    <text evidence="2">Belongs to the PP2C family.</text>
</comment>
<dbReference type="InterPro" id="IPR001932">
    <property type="entry name" value="PPM-type_phosphatase-like_dom"/>
</dbReference>
<comment type="catalytic activity">
    <reaction evidence="10">
        <text>O-phospho-L-threonyl-[protein] + H2O = L-threonyl-[protein] + phosphate</text>
        <dbReference type="Rhea" id="RHEA:47004"/>
        <dbReference type="Rhea" id="RHEA-COMP:11060"/>
        <dbReference type="Rhea" id="RHEA-COMP:11605"/>
        <dbReference type="ChEBI" id="CHEBI:15377"/>
        <dbReference type="ChEBI" id="CHEBI:30013"/>
        <dbReference type="ChEBI" id="CHEBI:43474"/>
        <dbReference type="ChEBI" id="CHEBI:61977"/>
        <dbReference type="EC" id="3.1.3.16"/>
    </reaction>
</comment>
<dbReference type="Gene3D" id="3.60.40.10">
    <property type="entry name" value="PPM-type phosphatase domain"/>
    <property type="match status" value="1"/>
</dbReference>
<dbReference type="PRINTS" id="PR01217">
    <property type="entry name" value="PRICHEXTENSN"/>
</dbReference>
<evidence type="ECO:0000259" key="12">
    <source>
        <dbReference type="PROSITE" id="PS51746"/>
    </source>
</evidence>
<evidence type="ECO:0000256" key="6">
    <source>
        <dbReference type="ARBA" id="ARBA00022842"/>
    </source>
</evidence>
<organism evidence="13 14">
    <name type="scientific">Oryza meyeriana var. granulata</name>
    <dbReference type="NCBI Taxonomy" id="110450"/>
    <lineage>
        <taxon>Eukaryota</taxon>
        <taxon>Viridiplantae</taxon>
        <taxon>Streptophyta</taxon>
        <taxon>Embryophyta</taxon>
        <taxon>Tracheophyta</taxon>
        <taxon>Spermatophyta</taxon>
        <taxon>Magnoliopsida</taxon>
        <taxon>Liliopsida</taxon>
        <taxon>Poales</taxon>
        <taxon>Poaceae</taxon>
        <taxon>BOP clade</taxon>
        <taxon>Oryzoideae</taxon>
        <taxon>Oryzeae</taxon>
        <taxon>Oryzinae</taxon>
        <taxon>Oryza</taxon>
        <taxon>Oryza meyeriana</taxon>
    </lineage>
</organism>
<comment type="cofactor">
    <cofactor evidence="1">
        <name>Mn(2+)</name>
        <dbReference type="ChEBI" id="CHEBI:29035"/>
    </cofactor>
</comment>
<keyword evidence="4" id="KW-0479">Metal-binding</keyword>
<dbReference type="Proteomes" id="UP000479710">
    <property type="component" value="Unassembled WGS sequence"/>
</dbReference>
<dbReference type="PANTHER" id="PTHR13832">
    <property type="entry name" value="PROTEIN PHOSPHATASE 2C"/>
    <property type="match status" value="1"/>
</dbReference>